<dbReference type="OrthoDB" id="2798132at2759"/>
<dbReference type="EMBL" id="NBII01000002">
    <property type="protein sequence ID" value="PAV22040.1"/>
    <property type="molecule type" value="Genomic_DNA"/>
</dbReference>
<comment type="caution">
    <text evidence="2">The sequence shown here is derived from an EMBL/GenBank/DDBJ whole genome shotgun (WGS) entry which is preliminary data.</text>
</comment>
<dbReference type="Pfam" id="PF20236">
    <property type="entry name" value="DUF6593"/>
    <property type="match status" value="1"/>
</dbReference>
<protein>
    <recommendedName>
        <fullName evidence="1">DUF6593 domain-containing protein</fullName>
    </recommendedName>
</protein>
<keyword evidence="3" id="KW-1185">Reference proteome</keyword>
<sequence length="236" mass="26979">MKRFIQEAFNRLSHIIKPNCHVDKEYSEKAYSDSASVHSVEVPNDNVCLQLKTNSLRNNVLECDSLGFHYQVSTDISAPGRRATRSSFISKWISKTDEQIPLAEWKRTLTGKDTIKLSRELAPGGSSSSDFVPLQDFLNRQKLSAFLEGSEIFNRTFIGQNGKSYTWKSRSSSLKLHCDESDRLIAKFHAPHYVFNKRNGELELVSDWEEILDDIIVTFVMVEKLRREEARNSGST</sequence>
<accession>A0A286UR32</accession>
<dbReference type="AlphaFoldDB" id="A0A286UR32"/>
<gene>
    <name evidence="2" type="ORF">PNOK_0199700</name>
</gene>
<dbReference type="Proteomes" id="UP000217199">
    <property type="component" value="Unassembled WGS sequence"/>
</dbReference>
<organism evidence="2 3">
    <name type="scientific">Pyrrhoderma noxium</name>
    <dbReference type="NCBI Taxonomy" id="2282107"/>
    <lineage>
        <taxon>Eukaryota</taxon>
        <taxon>Fungi</taxon>
        <taxon>Dikarya</taxon>
        <taxon>Basidiomycota</taxon>
        <taxon>Agaricomycotina</taxon>
        <taxon>Agaricomycetes</taxon>
        <taxon>Hymenochaetales</taxon>
        <taxon>Hymenochaetaceae</taxon>
        <taxon>Pyrrhoderma</taxon>
    </lineage>
</organism>
<reference evidence="2 3" key="1">
    <citation type="journal article" date="2017" name="Mol. Ecol.">
        <title>Comparative and population genomic landscape of Phellinus noxius: A hypervariable fungus causing root rot in trees.</title>
        <authorList>
            <person name="Chung C.L."/>
            <person name="Lee T.J."/>
            <person name="Akiba M."/>
            <person name="Lee H.H."/>
            <person name="Kuo T.H."/>
            <person name="Liu D."/>
            <person name="Ke H.M."/>
            <person name="Yokoi T."/>
            <person name="Roa M.B."/>
            <person name="Lu M.J."/>
            <person name="Chang Y.Y."/>
            <person name="Ann P.J."/>
            <person name="Tsai J.N."/>
            <person name="Chen C.Y."/>
            <person name="Tzean S.S."/>
            <person name="Ota Y."/>
            <person name="Hattori T."/>
            <person name="Sahashi N."/>
            <person name="Liou R.F."/>
            <person name="Kikuchi T."/>
            <person name="Tsai I.J."/>
        </authorList>
    </citation>
    <scope>NUCLEOTIDE SEQUENCE [LARGE SCALE GENOMIC DNA]</scope>
    <source>
        <strain evidence="2 3">FFPRI411160</strain>
    </source>
</reference>
<name>A0A286UR32_9AGAM</name>
<evidence type="ECO:0000313" key="3">
    <source>
        <dbReference type="Proteomes" id="UP000217199"/>
    </source>
</evidence>
<feature type="domain" description="DUF6593" evidence="1">
    <location>
        <begin position="54"/>
        <end position="228"/>
    </location>
</feature>
<evidence type="ECO:0000313" key="2">
    <source>
        <dbReference type="EMBL" id="PAV22040.1"/>
    </source>
</evidence>
<evidence type="ECO:0000259" key="1">
    <source>
        <dbReference type="Pfam" id="PF20236"/>
    </source>
</evidence>
<dbReference type="InParanoid" id="A0A286UR32"/>
<dbReference type="InterPro" id="IPR046528">
    <property type="entry name" value="DUF6593"/>
</dbReference>
<proteinExistence type="predicted"/>